<dbReference type="AlphaFoldDB" id="A0A2P2QNU3"/>
<accession>A0A2P2QNU3</accession>
<sequence length="28" mass="3137">MMPLLCQPSLEGSVHSINMMKLMDDCVI</sequence>
<dbReference type="EMBL" id="GGEC01088070">
    <property type="protein sequence ID" value="MBX68554.1"/>
    <property type="molecule type" value="Transcribed_RNA"/>
</dbReference>
<protein>
    <submittedName>
        <fullName evidence="1">Uncharacterized protein</fullName>
    </submittedName>
</protein>
<organism evidence="1">
    <name type="scientific">Rhizophora mucronata</name>
    <name type="common">Asiatic mangrove</name>
    <dbReference type="NCBI Taxonomy" id="61149"/>
    <lineage>
        <taxon>Eukaryota</taxon>
        <taxon>Viridiplantae</taxon>
        <taxon>Streptophyta</taxon>
        <taxon>Embryophyta</taxon>
        <taxon>Tracheophyta</taxon>
        <taxon>Spermatophyta</taxon>
        <taxon>Magnoliopsida</taxon>
        <taxon>eudicotyledons</taxon>
        <taxon>Gunneridae</taxon>
        <taxon>Pentapetalae</taxon>
        <taxon>rosids</taxon>
        <taxon>fabids</taxon>
        <taxon>Malpighiales</taxon>
        <taxon>Rhizophoraceae</taxon>
        <taxon>Rhizophora</taxon>
    </lineage>
</organism>
<proteinExistence type="predicted"/>
<reference evidence="1" key="1">
    <citation type="submission" date="2018-02" db="EMBL/GenBank/DDBJ databases">
        <title>Rhizophora mucronata_Transcriptome.</title>
        <authorList>
            <person name="Meera S.P."/>
            <person name="Sreeshan A."/>
            <person name="Augustine A."/>
        </authorList>
    </citation>
    <scope>NUCLEOTIDE SEQUENCE</scope>
    <source>
        <tissue evidence="1">Leaf</tissue>
    </source>
</reference>
<name>A0A2P2QNU3_RHIMU</name>
<evidence type="ECO:0000313" key="1">
    <source>
        <dbReference type="EMBL" id="MBX68554.1"/>
    </source>
</evidence>